<reference evidence="9 10" key="1">
    <citation type="submission" date="2019-03" db="EMBL/GenBank/DDBJ databases">
        <authorList>
            <person name="Gaulin E."/>
            <person name="Dumas B."/>
        </authorList>
    </citation>
    <scope>NUCLEOTIDE SEQUENCE [LARGE SCALE GENOMIC DNA]</scope>
    <source>
        <strain evidence="9">CBS 568.67</strain>
    </source>
</reference>
<dbReference type="InterPro" id="IPR016527">
    <property type="entry name" value="ORC4"/>
</dbReference>
<evidence type="ECO:0000313" key="10">
    <source>
        <dbReference type="Proteomes" id="UP000332933"/>
    </source>
</evidence>
<comment type="similarity">
    <text evidence="2">Belongs to the ORC4 family.</text>
</comment>
<evidence type="ECO:0000256" key="3">
    <source>
        <dbReference type="ARBA" id="ARBA00022705"/>
    </source>
</evidence>
<evidence type="ECO:0000313" key="9">
    <source>
        <dbReference type="EMBL" id="VFT78441.1"/>
    </source>
</evidence>
<accession>A0A485K5Q9</accession>
<comment type="subcellular location">
    <subcellularLocation>
        <location evidence="1">Nucleus</location>
    </subcellularLocation>
</comment>
<dbReference type="InterPro" id="IPR027417">
    <property type="entry name" value="P-loop_NTPase"/>
</dbReference>
<keyword evidence="4" id="KW-0238">DNA-binding</keyword>
<dbReference type="EMBL" id="CAADRA010000086">
    <property type="protein sequence ID" value="VFT78441.1"/>
    <property type="molecule type" value="Genomic_DNA"/>
</dbReference>
<dbReference type="Pfam" id="PF14629">
    <property type="entry name" value="ORC4_C"/>
    <property type="match status" value="1"/>
</dbReference>
<dbReference type="GO" id="GO:0003688">
    <property type="term" value="F:DNA replication origin binding"/>
    <property type="evidence" value="ECO:0007669"/>
    <property type="project" value="TreeGrafter"/>
</dbReference>
<dbReference type="SUPFAM" id="SSF52540">
    <property type="entry name" value="P-loop containing nucleoside triphosphate hydrolases"/>
    <property type="match status" value="1"/>
</dbReference>
<dbReference type="InterPro" id="IPR032705">
    <property type="entry name" value="ORC4_C"/>
</dbReference>
<feature type="region of interest" description="Disordered" evidence="6">
    <location>
        <begin position="20"/>
        <end position="183"/>
    </location>
</feature>
<organism evidence="9 10">
    <name type="scientific">Aphanomyces stellatus</name>
    <dbReference type="NCBI Taxonomy" id="120398"/>
    <lineage>
        <taxon>Eukaryota</taxon>
        <taxon>Sar</taxon>
        <taxon>Stramenopiles</taxon>
        <taxon>Oomycota</taxon>
        <taxon>Saprolegniomycetes</taxon>
        <taxon>Saprolegniales</taxon>
        <taxon>Verrucalvaceae</taxon>
        <taxon>Aphanomyces</taxon>
    </lineage>
</organism>
<evidence type="ECO:0000256" key="2">
    <source>
        <dbReference type="ARBA" id="ARBA00005334"/>
    </source>
</evidence>
<dbReference type="PANTHER" id="PTHR12087">
    <property type="entry name" value="ORIGIN RECOGNITION COMPLEX SUBUNIT 4"/>
    <property type="match status" value="1"/>
</dbReference>
<proteinExistence type="inferred from homology"/>
<keyword evidence="10" id="KW-1185">Reference proteome</keyword>
<dbReference type="Proteomes" id="UP000332933">
    <property type="component" value="Unassembled WGS sequence"/>
</dbReference>
<feature type="domain" description="Origin recognition complex subunit 4 C-terminal" evidence="7">
    <location>
        <begin position="416"/>
        <end position="583"/>
    </location>
</feature>
<name>A0A485K5Q9_9STRA</name>
<keyword evidence="3" id="KW-0235">DNA replication</keyword>
<sequence>MDFSVSFLENLYASEIIGDASNDVTMEGAPRETATPASIDAPPSPTKSPLGTTPQTPKRLLPARTPSPQKRVRVARPSPITTTPTNESTPRRRSPRKHPASTPSGESHAVMQPPSARKALQMTTGPELSTALPNDSVGSPSTEAHHAGVGSTSQPATPNNSCTAHPDVPAKSPSIEPHLGNIPPLTRQQINCARHLVLTTQPLESAWTGLDAYVVDVQRALERTIVFGENQSALLVGSAGNGKRAIVDKALAQLKATHAASAVFHPIFLSGSVFLNETEAFREIVQQLVPDGIVGQRSISFFNMYDFLKQLLLEKALAEEAVLFIVDDFDAFVGETKQLLLYNLLDWMQSKDVRIGFLGLSCNFNVLAQFEKRVKSRFSNIQIVIARHPLKTILQLLWIAFQLPRDRWPSHVPPPPDSFFDTWESSLHHVLFDSIEHQHHWQYLYDMGKPVQVFLRLMHIAMLSLTTEMPYVGETHLQHAWDTMFPCHAMHALRGLTTREMTLVLGMIGLERQGKVQYSFEMVYFECKAFYRQNALKSPPRIDLVKALDNLLALHVVQETSHQPQPEYRMVKLLLRPSEVLDAIRKKHIACTTFVEQWATNTLH</sequence>
<dbReference type="OrthoDB" id="343623at2759"/>
<feature type="compositionally biased region" description="Polar residues" evidence="6">
    <location>
        <begin position="150"/>
        <end position="163"/>
    </location>
</feature>
<protein>
    <submittedName>
        <fullName evidence="9">Aste57867_1221 protein</fullName>
    </submittedName>
</protein>
<gene>
    <name evidence="9" type="primary">Aste57867_1221</name>
    <name evidence="8" type="ORF">As57867_001220</name>
    <name evidence="9" type="ORF">ASTE57867_1221</name>
</gene>
<evidence type="ECO:0000256" key="6">
    <source>
        <dbReference type="SAM" id="MobiDB-lite"/>
    </source>
</evidence>
<dbReference type="AlphaFoldDB" id="A0A485K5Q9"/>
<reference evidence="8" key="2">
    <citation type="submission" date="2019-06" db="EMBL/GenBank/DDBJ databases">
        <title>Genomics analysis of Aphanomyces spp. identifies a new class of oomycete effector associated with host adaptation.</title>
        <authorList>
            <person name="Gaulin E."/>
        </authorList>
    </citation>
    <scope>NUCLEOTIDE SEQUENCE</scope>
    <source>
        <strain evidence="8">CBS 578.67</strain>
    </source>
</reference>
<dbReference type="GO" id="GO:0005664">
    <property type="term" value="C:nuclear origin of replication recognition complex"/>
    <property type="evidence" value="ECO:0007669"/>
    <property type="project" value="TreeGrafter"/>
</dbReference>
<feature type="compositionally biased region" description="Polar residues" evidence="6">
    <location>
        <begin position="121"/>
        <end position="142"/>
    </location>
</feature>
<feature type="compositionally biased region" description="Polar residues" evidence="6">
    <location>
        <begin position="47"/>
        <end position="56"/>
    </location>
</feature>
<evidence type="ECO:0000259" key="7">
    <source>
        <dbReference type="Pfam" id="PF14629"/>
    </source>
</evidence>
<evidence type="ECO:0000256" key="4">
    <source>
        <dbReference type="ARBA" id="ARBA00023125"/>
    </source>
</evidence>
<keyword evidence="5" id="KW-0539">Nucleus</keyword>
<evidence type="ECO:0000313" key="8">
    <source>
        <dbReference type="EMBL" id="KAF0719191.1"/>
    </source>
</evidence>
<feature type="compositionally biased region" description="Polar residues" evidence="6">
    <location>
        <begin position="79"/>
        <end position="88"/>
    </location>
</feature>
<evidence type="ECO:0000256" key="5">
    <source>
        <dbReference type="ARBA" id="ARBA00023242"/>
    </source>
</evidence>
<dbReference type="EMBL" id="VJMH01000086">
    <property type="protein sequence ID" value="KAF0719191.1"/>
    <property type="molecule type" value="Genomic_DNA"/>
</dbReference>
<dbReference type="GO" id="GO:0006270">
    <property type="term" value="P:DNA replication initiation"/>
    <property type="evidence" value="ECO:0007669"/>
    <property type="project" value="TreeGrafter"/>
</dbReference>
<evidence type="ECO:0000256" key="1">
    <source>
        <dbReference type="ARBA" id="ARBA00004123"/>
    </source>
</evidence>
<dbReference type="Gene3D" id="3.40.50.300">
    <property type="entry name" value="P-loop containing nucleotide triphosphate hydrolases"/>
    <property type="match status" value="1"/>
</dbReference>
<dbReference type="PANTHER" id="PTHR12087:SF0">
    <property type="entry name" value="ORIGIN RECOGNITION COMPLEX SUBUNIT 4"/>
    <property type="match status" value="1"/>
</dbReference>